<evidence type="ECO:0000313" key="4">
    <source>
        <dbReference type="EMBL" id="RQH43728.1"/>
    </source>
</evidence>
<dbReference type="PANTHER" id="PTHR43377:SF10">
    <property type="entry name" value="BILIVERDIN REDUCTASE"/>
    <property type="match status" value="1"/>
</dbReference>
<sequence>MTQTNLSSSLCPTIPIRVGIVGTGHAAKTRAEALKVDTRSLLVAVAGHTPEKTEEFSQTFQVQNTASWQQLVKREDLDLVIVSTINRDHGSIVRAALENDKHIIVEYPLSLDSNEAESLISLAAKKNKLLHVEHIELLGSLHNAIKQSLSAIGKVFYARYITINSKQPAPVKWTYQPSLFGFPFMGALSRLHRFTDLFGQVDNVNCQSQFWYTEADLYNACLCTAQLKFSNGVIGESVYGKGDKFWISENTFTLYGEAGTLIFTPQQGQLLQGEKTETIEVGARRGLFAKDTKMVIEHLLEGTPLYVTPEASLYTLKVAEATRKASEINKIINL</sequence>
<dbReference type="InterPro" id="IPR036291">
    <property type="entry name" value="NAD(P)-bd_dom_sf"/>
</dbReference>
<dbReference type="Gene3D" id="3.40.50.720">
    <property type="entry name" value="NAD(P)-binding Rossmann-like Domain"/>
    <property type="match status" value="1"/>
</dbReference>
<dbReference type="Gene3D" id="3.30.360.10">
    <property type="entry name" value="Dihydrodipicolinate Reductase, domain 2"/>
    <property type="match status" value="1"/>
</dbReference>
<comment type="similarity">
    <text evidence="1">Belongs to the Gfo/Idh/MocA family.</text>
</comment>
<dbReference type="OrthoDB" id="455005at2"/>
<dbReference type="InterPro" id="IPR004104">
    <property type="entry name" value="Gfo/Idh/MocA-like_OxRdtase_C"/>
</dbReference>
<evidence type="ECO:0000256" key="1">
    <source>
        <dbReference type="ARBA" id="ARBA00010928"/>
    </source>
</evidence>
<proteinExistence type="inferred from homology"/>
<dbReference type="Pfam" id="PF01408">
    <property type="entry name" value="GFO_IDH_MocA"/>
    <property type="match status" value="1"/>
</dbReference>
<evidence type="ECO:0000259" key="2">
    <source>
        <dbReference type="Pfam" id="PF01408"/>
    </source>
</evidence>
<dbReference type="RefSeq" id="WP_124144343.1">
    <property type="nucleotide sequence ID" value="NZ_CAWOKI010000012.1"/>
</dbReference>
<evidence type="ECO:0000313" key="5">
    <source>
        <dbReference type="Proteomes" id="UP000269154"/>
    </source>
</evidence>
<comment type="caution">
    <text evidence="4">The sequence shown here is derived from an EMBL/GenBank/DDBJ whole genome shotgun (WGS) entry which is preliminary data.</text>
</comment>
<dbReference type="EMBL" id="RCBY01000058">
    <property type="protein sequence ID" value="RQH43728.1"/>
    <property type="molecule type" value="Genomic_DNA"/>
</dbReference>
<protein>
    <submittedName>
        <fullName evidence="4">Gfo/Idh/MocA family oxidoreductase</fullName>
    </submittedName>
</protein>
<dbReference type="Pfam" id="PF02894">
    <property type="entry name" value="GFO_IDH_MocA_C"/>
    <property type="match status" value="1"/>
</dbReference>
<accession>A0A3N6NTQ7</accession>
<dbReference type="InterPro" id="IPR051450">
    <property type="entry name" value="Gfo/Idh/MocA_Oxidoreductases"/>
</dbReference>
<keyword evidence="5" id="KW-1185">Reference proteome</keyword>
<organism evidence="4 5">
    <name type="scientific">Okeania hirsuta</name>
    <dbReference type="NCBI Taxonomy" id="1458930"/>
    <lineage>
        <taxon>Bacteria</taxon>
        <taxon>Bacillati</taxon>
        <taxon>Cyanobacteriota</taxon>
        <taxon>Cyanophyceae</taxon>
        <taxon>Oscillatoriophycideae</taxon>
        <taxon>Oscillatoriales</taxon>
        <taxon>Microcoleaceae</taxon>
        <taxon>Okeania</taxon>
    </lineage>
</organism>
<evidence type="ECO:0000259" key="3">
    <source>
        <dbReference type="Pfam" id="PF02894"/>
    </source>
</evidence>
<dbReference type="SUPFAM" id="SSF51735">
    <property type="entry name" value="NAD(P)-binding Rossmann-fold domains"/>
    <property type="match status" value="1"/>
</dbReference>
<dbReference type="GO" id="GO:0000166">
    <property type="term" value="F:nucleotide binding"/>
    <property type="evidence" value="ECO:0007669"/>
    <property type="project" value="InterPro"/>
</dbReference>
<reference evidence="4 5" key="1">
    <citation type="journal article" date="2018" name="ACS Chem. Biol.">
        <title>Ketoreductase domain dysfunction expands chemodiversity: malyngamide biosynthesis in the cyanobacterium Okeania hirsuta.</title>
        <authorList>
            <person name="Moss N.A."/>
            <person name="Leao T."/>
            <person name="Rankin M."/>
            <person name="McCullough T.M."/>
            <person name="Qu P."/>
            <person name="Korobeynikov A."/>
            <person name="Smith J.L."/>
            <person name="Gerwick L."/>
            <person name="Gerwick W.H."/>
        </authorList>
    </citation>
    <scope>NUCLEOTIDE SEQUENCE [LARGE SCALE GENOMIC DNA]</scope>
    <source>
        <strain evidence="4 5">PAB10Feb10-1</strain>
    </source>
</reference>
<name>A0A3N6NTQ7_9CYAN</name>
<gene>
    <name evidence="4" type="ORF">D5R40_12440</name>
</gene>
<dbReference type="PANTHER" id="PTHR43377">
    <property type="entry name" value="BILIVERDIN REDUCTASE A"/>
    <property type="match status" value="1"/>
</dbReference>
<dbReference type="Proteomes" id="UP000269154">
    <property type="component" value="Unassembled WGS sequence"/>
</dbReference>
<dbReference type="AlphaFoldDB" id="A0A3N6NTQ7"/>
<feature type="domain" description="Gfo/Idh/MocA-like oxidoreductase N-terminal" evidence="2">
    <location>
        <begin position="16"/>
        <end position="134"/>
    </location>
</feature>
<dbReference type="InterPro" id="IPR000683">
    <property type="entry name" value="Gfo/Idh/MocA-like_OxRdtase_N"/>
</dbReference>
<feature type="domain" description="Gfo/Idh/MocA-like oxidoreductase C-terminal" evidence="3">
    <location>
        <begin position="152"/>
        <end position="330"/>
    </location>
</feature>